<dbReference type="EMBL" id="FLQX01000113">
    <property type="protein sequence ID" value="SBT06915.1"/>
    <property type="molecule type" value="Genomic_DNA"/>
</dbReference>
<organism evidence="1 2">
    <name type="scientific">Candidatus Accumulibacter aalborgensis</name>
    <dbReference type="NCBI Taxonomy" id="1860102"/>
    <lineage>
        <taxon>Bacteria</taxon>
        <taxon>Pseudomonadati</taxon>
        <taxon>Pseudomonadota</taxon>
        <taxon>Betaproteobacteria</taxon>
        <taxon>Candidatus Accumulibacter</taxon>
    </lineage>
</organism>
<accession>A0A1A8XP31</accession>
<gene>
    <name evidence="1" type="primary">vapB</name>
    <name evidence="1" type="ORF">ACCAA_370012</name>
</gene>
<name>A0A1A8XP31_9PROT</name>
<dbReference type="AlphaFoldDB" id="A0A1A8XP31"/>
<sequence length="90" mass="9273">MQVSGMRTTLDIDDDVLAAAKELAGRRRLSAGQVVSQLLRQALTGQGAPTLPAGSAASDVLPVAGFRPFPAGTAVVTNDEVNALREKEGV</sequence>
<evidence type="ECO:0000313" key="1">
    <source>
        <dbReference type="EMBL" id="SBT06915.1"/>
    </source>
</evidence>
<reference evidence="1 2" key="1">
    <citation type="submission" date="2016-06" db="EMBL/GenBank/DDBJ databases">
        <authorList>
            <person name="Kjaerup R.B."/>
            <person name="Dalgaard T.S."/>
            <person name="Juul-Madsen H.R."/>
        </authorList>
    </citation>
    <scope>NUCLEOTIDE SEQUENCE [LARGE SCALE GENOMIC DNA]</scope>
    <source>
        <strain evidence="1">3</strain>
    </source>
</reference>
<dbReference type="Proteomes" id="UP000199169">
    <property type="component" value="Unassembled WGS sequence"/>
</dbReference>
<evidence type="ECO:0000313" key="2">
    <source>
        <dbReference type="Proteomes" id="UP000199169"/>
    </source>
</evidence>
<dbReference type="STRING" id="1860102.ACCAA_370012"/>
<dbReference type="CDD" id="cd21631">
    <property type="entry name" value="RHH_CopG_NikR-like"/>
    <property type="match status" value="1"/>
</dbReference>
<protein>
    <submittedName>
        <fullName evidence="1">Putative antitoxin VapB44</fullName>
    </submittedName>
</protein>
<keyword evidence="2" id="KW-1185">Reference proteome</keyword>
<proteinExistence type="predicted"/>